<feature type="signal peptide" evidence="1">
    <location>
        <begin position="1"/>
        <end position="24"/>
    </location>
</feature>
<evidence type="ECO:0000313" key="4">
    <source>
        <dbReference type="Proteomes" id="UP000033562"/>
    </source>
</evidence>
<accession>A0A0F3NNR9</accession>
<dbReference type="InterPro" id="IPR002566">
    <property type="entry name" value="Msp4_OMP-like"/>
</dbReference>
<dbReference type="OrthoDB" id="7162674at2"/>
<evidence type="ECO:0000259" key="2">
    <source>
        <dbReference type="Pfam" id="PF01617"/>
    </source>
</evidence>
<keyword evidence="1" id="KW-0732">Signal</keyword>
<evidence type="ECO:0000313" key="3">
    <source>
        <dbReference type="EMBL" id="KJV69416.1"/>
    </source>
</evidence>
<sequence length="269" mass="30032">MGYAKLFIRFIAVISLIPSISVSAISKPNSNGSYYVSAHYNPTLCKFFNFEIAEAYQKTILSHGYKTDSSVVNELQGTNFNVSNFQFNYKDNLLLAFSSAVGYKKNNGSRIEFEVGYEKFNTKTDTEYQNEDAYKIIALKRSSYLQHADYITVKIDAITTVSLMANLCYDLHISKVVPYACAGIGSNIVHITQNYVVPKFSYQAKAGINFSVNPKTSIFLGGFYHSILDKTYNGIPANMPKNLFCSFNGVVATFDLSYFGGEVGVRFIL</sequence>
<dbReference type="InterPro" id="IPR011250">
    <property type="entry name" value="OMP/PagP_B-barrel"/>
</dbReference>
<dbReference type="AlphaFoldDB" id="A0A0F3NNR9"/>
<dbReference type="RefSeq" id="WP_045809133.1">
    <property type="nucleotide sequence ID" value="NZ_LANX01000001.1"/>
</dbReference>
<dbReference type="Proteomes" id="UP000033562">
    <property type="component" value="Unassembled WGS sequence"/>
</dbReference>
<feature type="domain" description="Msp4/OMP-like" evidence="2">
    <location>
        <begin position="30"/>
        <end position="268"/>
    </location>
</feature>
<dbReference type="Pfam" id="PF01617">
    <property type="entry name" value="Surface_Ag_2"/>
    <property type="match status" value="1"/>
</dbReference>
<dbReference type="SUPFAM" id="SSF56925">
    <property type="entry name" value="OMPA-like"/>
    <property type="match status" value="1"/>
</dbReference>
<keyword evidence="4" id="KW-1185">Reference proteome</keyword>
<dbReference type="Gene3D" id="2.40.160.20">
    <property type="match status" value="1"/>
</dbReference>
<gene>
    <name evidence="3" type="ORF">NLO413_0808</name>
</gene>
<proteinExistence type="predicted"/>
<dbReference type="STRING" id="1359163.NLO413_0808"/>
<dbReference type="EMBL" id="LANX01000001">
    <property type="protein sequence ID" value="KJV69416.1"/>
    <property type="molecule type" value="Genomic_DNA"/>
</dbReference>
<protein>
    <submittedName>
        <fullName evidence="3">Surface antigen family protein</fullName>
    </submittedName>
</protein>
<evidence type="ECO:0000256" key="1">
    <source>
        <dbReference type="SAM" id="SignalP"/>
    </source>
</evidence>
<reference evidence="3 4" key="1">
    <citation type="submission" date="2015-02" db="EMBL/GenBank/DDBJ databases">
        <title>Genome Sequencing of Rickettsiales.</title>
        <authorList>
            <person name="Daugherty S.C."/>
            <person name="Su Q."/>
            <person name="Abolude K."/>
            <person name="Beier-Sexton M."/>
            <person name="Carlyon J.A."/>
            <person name="Carter R."/>
            <person name="Day N.P."/>
            <person name="Dumler S.J."/>
            <person name="Dyachenko V."/>
            <person name="Godinez A."/>
            <person name="Kurtti T.J."/>
            <person name="Lichay M."/>
            <person name="Mullins K.E."/>
            <person name="Ott S."/>
            <person name="Pappas-Brown V."/>
            <person name="Paris D.H."/>
            <person name="Patel P."/>
            <person name="Richards A.L."/>
            <person name="Sadzewicz L."/>
            <person name="Sears K."/>
            <person name="Seidman D."/>
            <person name="Sengamalay N."/>
            <person name="Stenos J."/>
            <person name="Tallon L.J."/>
            <person name="Vincent G."/>
            <person name="Fraser C.M."/>
            <person name="Munderloh U."/>
            <person name="Dunning-Hotopp J.C."/>
        </authorList>
    </citation>
    <scope>NUCLEOTIDE SEQUENCE [LARGE SCALE GENOMIC DNA]</scope>
    <source>
        <strain evidence="3 4">RAC413</strain>
    </source>
</reference>
<feature type="chain" id="PRO_5002465058" evidence="1">
    <location>
        <begin position="25"/>
        <end position="269"/>
    </location>
</feature>
<comment type="caution">
    <text evidence="3">The sequence shown here is derived from an EMBL/GenBank/DDBJ whole genome shotgun (WGS) entry which is preliminary data.</text>
</comment>
<organism evidence="3 4">
    <name type="scientific">Candidatus Neoehrlichia procyonis str. RAC413</name>
    <dbReference type="NCBI Taxonomy" id="1359163"/>
    <lineage>
        <taxon>Bacteria</taxon>
        <taxon>Pseudomonadati</taxon>
        <taxon>Pseudomonadota</taxon>
        <taxon>Alphaproteobacteria</taxon>
        <taxon>Rickettsiales</taxon>
        <taxon>Anaplasmataceae</taxon>
        <taxon>Candidatus Neoehrlichia</taxon>
    </lineage>
</organism>
<name>A0A0F3NNR9_9RICK</name>
<dbReference type="PATRIC" id="fig|1359163.3.peg.779"/>